<name>A0A2X0QNQ7_BROTH</name>
<organism evidence="3 4">
    <name type="scientific">Brochothrix thermosphacta</name>
    <name type="common">Microbacterium thermosphactum</name>
    <dbReference type="NCBI Taxonomy" id="2756"/>
    <lineage>
        <taxon>Bacteria</taxon>
        <taxon>Bacillati</taxon>
        <taxon>Bacillota</taxon>
        <taxon>Bacilli</taxon>
        <taxon>Bacillales</taxon>
        <taxon>Listeriaceae</taxon>
        <taxon>Brochothrix</taxon>
    </lineage>
</organism>
<dbReference type="InterPro" id="IPR039563">
    <property type="entry name" value="Peptidase_C39_single_dom"/>
</dbReference>
<keyword evidence="1" id="KW-0812">Transmembrane</keyword>
<dbReference type="PANTHER" id="PTHR37806:SF1">
    <property type="entry name" value="PEPTIDASE C39-LIKE DOMAIN-CONTAINING PROTEIN"/>
    <property type="match status" value="1"/>
</dbReference>
<feature type="domain" description="Peptidase C39-like" evidence="2">
    <location>
        <begin position="106"/>
        <end position="268"/>
    </location>
</feature>
<dbReference type="EMBL" id="OUNC01000056">
    <property type="protein sequence ID" value="SPP29805.1"/>
    <property type="molecule type" value="Genomic_DNA"/>
</dbReference>
<dbReference type="AlphaFoldDB" id="A0A2X0QNQ7"/>
<keyword evidence="1" id="KW-0472">Membrane</keyword>
<protein>
    <recommendedName>
        <fullName evidence="2">Peptidase C39-like domain-containing protein</fullName>
    </recommendedName>
</protein>
<gene>
    <name evidence="3" type="ORF">BTBSAS_60108</name>
</gene>
<reference evidence="4" key="1">
    <citation type="submission" date="2018-04" db="EMBL/GenBank/DDBJ databases">
        <authorList>
            <person name="Illikoud N."/>
        </authorList>
    </citation>
    <scope>NUCLEOTIDE SEQUENCE [LARGE SCALE GENOMIC DNA]</scope>
</reference>
<dbReference type="PANTHER" id="PTHR37806">
    <property type="entry name" value="LMO0724 PROTEIN"/>
    <property type="match status" value="1"/>
</dbReference>
<evidence type="ECO:0000313" key="3">
    <source>
        <dbReference type="EMBL" id="SPP29805.1"/>
    </source>
</evidence>
<dbReference type="Proteomes" id="UP000270190">
    <property type="component" value="Unassembled WGS sequence"/>
</dbReference>
<keyword evidence="1" id="KW-1133">Transmembrane helix</keyword>
<dbReference type="CDD" id="cd02549">
    <property type="entry name" value="Peptidase_C39A"/>
    <property type="match status" value="1"/>
</dbReference>
<accession>A0A2X0QNQ7</accession>
<dbReference type="Pfam" id="PF13529">
    <property type="entry name" value="Peptidase_C39_2"/>
    <property type="match status" value="1"/>
</dbReference>
<evidence type="ECO:0000256" key="1">
    <source>
        <dbReference type="SAM" id="Phobius"/>
    </source>
</evidence>
<sequence length="298" mass="33412">MRKLLTKKQRRISALVITAIIVVTFVSVCQFHTKATEKRSQEVIVMRLDKEFETAADTLQATDIKRVEKTIKELTDKKDIKKYSEKFKVIKKQQVKKENSNRSAKIDVPLLNQMDDPRLFNGCEVTSLAMMLNFNDINITKQQLAEAITTVPLEDETGLKGNPHEGFVGSVSGETPGLGVYHDPIAQLATDYVDSNRVKDISGKGFSNVIEALSEGQPVWVIVTSTFSPVTNMQTWETAAGPIDITYDMHSVVLTGFDKDNVYLNNPYGEKDQTVNRADFIAAWEQMGSQAIYIKKTK</sequence>
<feature type="transmembrane region" description="Helical" evidence="1">
    <location>
        <begin position="12"/>
        <end position="33"/>
    </location>
</feature>
<dbReference type="InterPro" id="IPR039564">
    <property type="entry name" value="Peptidase_C39-like"/>
</dbReference>
<evidence type="ECO:0000313" key="4">
    <source>
        <dbReference type="Proteomes" id="UP000270190"/>
    </source>
</evidence>
<proteinExistence type="predicted"/>
<evidence type="ECO:0000259" key="2">
    <source>
        <dbReference type="Pfam" id="PF13529"/>
    </source>
</evidence>
<dbReference type="Gene3D" id="3.90.70.10">
    <property type="entry name" value="Cysteine proteinases"/>
    <property type="match status" value="1"/>
</dbReference>